<dbReference type="Pfam" id="PF01475">
    <property type="entry name" value="FUR"/>
    <property type="match status" value="1"/>
</dbReference>
<dbReference type="InterPro" id="IPR036388">
    <property type="entry name" value="WH-like_DNA-bd_sf"/>
</dbReference>
<dbReference type="PANTHER" id="PTHR33202:SF6">
    <property type="entry name" value="ZINC UPTAKE REGULATION PROTEIN"/>
    <property type="match status" value="1"/>
</dbReference>
<keyword evidence="2" id="KW-1185">Reference proteome</keyword>
<comment type="caution">
    <text evidence="1">The sequence shown here is derived from an EMBL/GenBank/DDBJ whole genome shotgun (WGS) entry which is preliminary data.</text>
</comment>
<name>A0ABV2CPX5_9RHOO</name>
<dbReference type="SUPFAM" id="SSF46785">
    <property type="entry name" value="Winged helix' DNA-binding domain"/>
    <property type="match status" value="1"/>
</dbReference>
<reference evidence="1 2" key="1">
    <citation type="submission" date="2024-07" db="EMBL/GenBank/DDBJ databases">
        <title>Uliginosibacterium paludis KCTC:42655.</title>
        <authorList>
            <person name="Kim M.K."/>
        </authorList>
    </citation>
    <scope>NUCLEOTIDE SEQUENCE [LARGE SCALE GENOMIC DNA]</scope>
    <source>
        <strain evidence="1 2">KCTC 42655</strain>
    </source>
</reference>
<proteinExistence type="predicted"/>
<dbReference type="InterPro" id="IPR002481">
    <property type="entry name" value="FUR"/>
</dbReference>
<gene>
    <name evidence="1" type="ORF">ABVT11_09045</name>
</gene>
<dbReference type="Gene3D" id="1.10.10.10">
    <property type="entry name" value="Winged helix-like DNA-binding domain superfamily/Winged helix DNA-binding domain"/>
    <property type="match status" value="1"/>
</dbReference>
<evidence type="ECO:0000313" key="2">
    <source>
        <dbReference type="Proteomes" id="UP001548590"/>
    </source>
</evidence>
<dbReference type="PANTHER" id="PTHR33202">
    <property type="entry name" value="ZINC UPTAKE REGULATION PROTEIN"/>
    <property type="match status" value="1"/>
</dbReference>
<evidence type="ECO:0000313" key="1">
    <source>
        <dbReference type="EMBL" id="MET1489971.1"/>
    </source>
</evidence>
<dbReference type="EMBL" id="JBEWLZ010000004">
    <property type="protein sequence ID" value="MET1489971.1"/>
    <property type="molecule type" value="Genomic_DNA"/>
</dbReference>
<dbReference type="RefSeq" id="WP_345923343.1">
    <property type="nucleotide sequence ID" value="NZ_JBDIVF010000001.1"/>
</dbReference>
<accession>A0ABV2CPX5</accession>
<organism evidence="1 2">
    <name type="scientific">Uliginosibacterium paludis</name>
    <dbReference type="NCBI Taxonomy" id="1615952"/>
    <lineage>
        <taxon>Bacteria</taxon>
        <taxon>Pseudomonadati</taxon>
        <taxon>Pseudomonadota</taxon>
        <taxon>Betaproteobacteria</taxon>
        <taxon>Rhodocyclales</taxon>
        <taxon>Zoogloeaceae</taxon>
        <taxon>Uliginosibacterium</taxon>
    </lineage>
</organism>
<protein>
    <submittedName>
        <fullName evidence="1">Transcriptional repressor</fullName>
    </submittedName>
</protein>
<dbReference type="Proteomes" id="UP001548590">
    <property type="component" value="Unassembled WGS sequence"/>
</dbReference>
<sequence length="142" mass="15476">MALRDQTAAALLQALGLKLSRPRLRVAELMLRPGNGALAMSAEQVYLRLKEEGAGASPGTVYRTLALLESHGALERSTQPDGRHAYALPGAVPQHQMRVADSGKVIRFRDAWLEARLAALAHDSGFEYLKSELVVHVRPETP</sequence>
<dbReference type="InterPro" id="IPR036390">
    <property type="entry name" value="WH_DNA-bd_sf"/>
</dbReference>